<feature type="domain" description="F-box" evidence="2">
    <location>
        <begin position="242"/>
        <end position="292"/>
    </location>
</feature>
<dbReference type="AlphaFoldDB" id="A0AAN6MJW9"/>
<dbReference type="InterPro" id="IPR036047">
    <property type="entry name" value="F-box-like_dom_sf"/>
</dbReference>
<accession>A0AAN6MJW9</accession>
<name>A0AAN6MJW9_9PEZI</name>
<dbReference type="PROSITE" id="PS50181">
    <property type="entry name" value="FBOX"/>
    <property type="match status" value="1"/>
</dbReference>
<sequence length="365" mass="41192">MALALHAPEYFTVPARMCWLCRREGDARRHNRSHRQLPPGVFIEITLPDGVDGREKPASLSVIILQPERAISHNAGMRSRPLSHTEGPAAAASQHQHQDPSTGTDTTTTTAACPVYNKAAKMWTFRVHAECWTLASRRIADPVGYATTWCKSLISTNWSFSGVTPASKTDRLPPALVSTVTPYGTNYRSVSMHRLEDFDGLAGELGVDRVPTVHRPVPLEALDLPCHPSPAQAPSFWPTQATDAFSVLPEELLQQIIQDITTADLLSLRRASRTACLVSRVGSLPQSFWRSRFTPRFEMGFALPEKVGSDVDWRGMYFLTRRALLRQCVVFPSMDSPLLTRLAKRRYWWERLRRSAEMHDDWEWF</sequence>
<reference evidence="3" key="1">
    <citation type="journal article" date="2023" name="Mol. Phylogenet. Evol.">
        <title>Genome-scale phylogeny and comparative genomics of the fungal order Sordariales.</title>
        <authorList>
            <person name="Hensen N."/>
            <person name="Bonometti L."/>
            <person name="Westerberg I."/>
            <person name="Brannstrom I.O."/>
            <person name="Guillou S."/>
            <person name="Cros-Aarteil S."/>
            <person name="Calhoun S."/>
            <person name="Haridas S."/>
            <person name="Kuo A."/>
            <person name="Mondo S."/>
            <person name="Pangilinan J."/>
            <person name="Riley R."/>
            <person name="LaButti K."/>
            <person name="Andreopoulos B."/>
            <person name="Lipzen A."/>
            <person name="Chen C."/>
            <person name="Yan M."/>
            <person name="Daum C."/>
            <person name="Ng V."/>
            <person name="Clum A."/>
            <person name="Steindorff A."/>
            <person name="Ohm R.A."/>
            <person name="Martin F."/>
            <person name="Silar P."/>
            <person name="Natvig D.O."/>
            <person name="Lalanne C."/>
            <person name="Gautier V."/>
            <person name="Ament-Velasquez S.L."/>
            <person name="Kruys A."/>
            <person name="Hutchinson M.I."/>
            <person name="Powell A.J."/>
            <person name="Barry K."/>
            <person name="Miller A.N."/>
            <person name="Grigoriev I.V."/>
            <person name="Debuchy R."/>
            <person name="Gladieux P."/>
            <person name="Hiltunen Thoren M."/>
            <person name="Johannesson H."/>
        </authorList>
    </citation>
    <scope>NUCLEOTIDE SEQUENCE</scope>
    <source>
        <strain evidence="3">CBS 103.79</strain>
    </source>
</reference>
<feature type="region of interest" description="Disordered" evidence="1">
    <location>
        <begin position="76"/>
        <end position="107"/>
    </location>
</feature>
<gene>
    <name evidence="3" type="ORF">C8A05DRAFT_34026</name>
</gene>
<reference evidence="3" key="2">
    <citation type="submission" date="2023-05" db="EMBL/GenBank/DDBJ databases">
        <authorList>
            <consortium name="Lawrence Berkeley National Laboratory"/>
            <person name="Steindorff A."/>
            <person name="Hensen N."/>
            <person name="Bonometti L."/>
            <person name="Westerberg I."/>
            <person name="Brannstrom I.O."/>
            <person name="Guillou S."/>
            <person name="Cros-Aarteil S."/>
            <person name="Calhoun S."/>
            <person name="Haridas S."/>
            <person name="Kuo A."/>
            <person name="Mondo S."/>
            <person name="Pangilinan J."/>
            <person name="Riley R."/>
            <person name="Labutti K."/>
            <person name="Andreopoulos B."/>
            <person name="Lipzen A."/>
            <person name="Chen C."/>
            <person name="Yanf M."/>
            <person name="Daum C."/>
            <person name="Ng V."/>
            <person name="Clum A."/>
            <person name="Ohm R."/>
            <person name="Martin F."/>
            <person name="Silar P."/>
            <person name="Natvig D."/>
            <person name="Lalanne C."/>
            <person name="Gautier V."/>
            <person name="Ament-Velasquez S.L."/>
            <person name="Kruys A."/>
            <person name="Hutchinson M.I."/>
            <person name="Powell A.J."/>
            <person name="Barry K."/>
            <person name="Miller A.N."/>
            <person name="Grigoriev I.V."/>
            <person name="Debuchy R."/>
            <person name="Gladieux P."/>
            <person name="Thoren M.H."/>
            <person name="Johannesson H."/>
        </authorList>
    </citation>
    <scope>NUCLEOTIDE SEQUENCE</scope>
    <source>
        <strain evidence="3">CBS 103.79</strain>
    </source>
</reference>
<proteinExistence type="predicted"/>
<dbReference type="Proteomes" id="UP001303889">
    <property type="component" value="Unassembled WGS sequence"/>
</dbReference>
<evidence type="ECO:0000313" key="3">
    <source>
        <dbReference type="EMBL" id="KAK3902275.1"/>
    </source>
</evidence>
<dbReference type="EMBL" id="MU855520">
    <property type="protein sequence ID" value="KAK3902275.1"/>
    <property type="molecule type" value="Genomic_DNA"/>
</dbReference>
<evidence type="ECO:0000259" key="2">
    <source>
        <dbReference type="PROSITE" id="PS50181"/>
    </source>
</evidence>
<evidence type="ECO:0000313" key="4">
    <source>
        <dbReference type="Proteomes" id="UP001303889"/>
    </source>
</evidence>
<comment type="caution">
    <text evidence="3">The sequence shown here is derived from an EMBL/GenBank/DDBJ whole genome shotgun (WGS) entry which is preliminary data.</text>
</comment>
<protein>
    <recommendedName>
        <fullName evidence="2">F-box domain-containing protein</fullName>
    </recommendedName>
</protein>
<organism evidence="3 4">
    <name type="scientific">Staphylotrichum tortipilum</name>
    <dbReference type="NCBI Taxonomy" id="2831512"/>
    <lineage>
        <taxon>Eukaryota</taxon>
        <taxon>Fungi</taxon>
        <taxon>Dikarya</taxon>
        <taxon>Ascomycota</taxon>
        <taxon>Pezizomycotina</taxon>
        <taxon>Sordariomycetes</taxon>
        <taxon>Sordariomycetidae</taxon>
        <taxon>Sordariales</taxon>
        <taxon>Chaetomiaceae</taxon>
        <taxon>Staphylotrichum</taxon>
    </lineage>
</organism>
<keyword evidence="4" id="KW-1185">Reference proteome</keyword>
<dbReference type="SUPFAM" id="SSF81383">
    <property type="entry name" value="F-box domain"/>
    <property type="match status" value="1"/>
</dbReference>
<dbReference type="InterPro" id="IPR001810">
    <property type="entry name" value="F-box_dom"/>
</dbReference>
<evidence type="ECO:0000256" key="1">
    <source>
        <dbReference type="SAM" id="MobiDB-lite"/>
    </source>
</evidence>